<dbReference type="SUPFAM" id="SSF52172">
    <property type="entry name" value="CheY-like"/>
    <property type="match status" value="1"/>
</dbReference>
<dbReference type="PROSITE" id="PS00622">
    <property type="entry name" value="HTH_LUXR_1"/>
    <property type="match status" value="1"/>
</dbReference>
<dbReference type="PRINTS" id="PR00038">
    <property type="entry name" value="HTHLUXR"/>
</dbReference>
<dbReference type="InterPro" id="IPR011006">
    <property type="entry name" value="CheY-like_superfamily"/>
</dbReference>
<comment type="caution">
    <text evidence="9">The sequence shown here is derived from an EMBL/GenBank/DDBJ whole genome shotgun (WGS) entry which is preliminary data.</text>
</comment>
<dbReference type="Gene3D" id="1.10.10.10">
    <property type="entry name" value="Winged helix-like DNA-binding domain superfamily/Winged helix DNA-binding domain"/>
    <property type="match status" value="1"/>
</dbReference>
<dbReference type="SMART" id="SM00448">
    <property type="entry name" value="REC"/>
    <property type="match status" value="1"/>
</dbReference>
<keyword evidence="4 9" id="KW-0238">DNA-binding</keyword>
<dbReference type="InterPro" id="IPR000792">
    <property type="entry name" value="Tscrpt_reg_LuxR_C"/>
</dbReference>
<dbReference type="Gene3D" id="3.40.50.2300">
    <property type="match status" value="1"/>
</dbReference>
<keyword evidence="2" id="KW-0902">Two-component regulatory system</keyword>
<name>A0A227KI22_9BURK</name>
<dbReference type="InterPro" id="IPR001789">
    <property type="entry name" value="Sig_transdc_resp-reg_receiver"/>
</dbReference>
<dbReference type="CDD" id="cd06170">
    <property type="entry name" value="LuxR_C_like"/>
    <property type="match status" value="1"/>
</dbReference>
<dbReference type="InterPro" id="IPR016032">
    <property type="entry name" value="Sig_transdc_resp-reg_C-effctor"/>
</dbReference>
<evidence type="ECO:0000256" key="6">
    <source>
        <dbReference type="PROSITE-ProRule" id="PRU00169"/>
    </source>
</evidence>
<organism evidence="9 10">
    <name type="scientific">Turicimonas muris</name>
    <dbReference type="NCBI Taxonomy" id="1796652"/>
    <lineage>
        <taxon>Bacteria</taxon>
        <taxon>Pseudomonadati</taxon>
        <taxon>Pseudomonadota</taxon>
        <taxon>Betaproteobacteria</taxon>
        <taxon>Burkholderiales</taxon>
        <taxon>Sutterellaceae</taxon>
        <taxon>Turicimonas</taxon>
    </lineage>
</organism>
<evidence type="ECO:0000256" key="4">
    <source>
        <dbReference type="ARBA" id="ARBA00023125"/>
    </source>
</evidence>
<evidence type="ECO:0000313" key="9">
    <source>
        <dbReference type="EMBL" id="OXE47601.1"/>
    </source>
</evidence>
<dbReference type="PROSITE" id="PS50043">
    <property type="entry name" value="HTH_LUXR_2"/>
    <property type="match status" value="1"/>
</dbReference>
<dbReference type="FunFam" id="3.40.50.2300:FF:000018">
    <property type="entry name" value="DNA-binding transcriptional regulator NtrC"/>
    <property type="match status" value="1"/>
</dbReference>
<dbReference type="Pfam" id="PF00072">
    <property type="entry name" value="Response_reg"/>
    <property type="match status" value="1"/>
</dbReference>
<dbReference type="PANTHER" id="PTHR44688">
    <property type="entry name" value="DNA-BINDING TRANSCRIPTIONAL ACTIVATOR DEVR_DOSR"/>
    <property type="match status" value="1"/>
</dbReference>
<keyword evidence="10" id="KW-1185">Reference proteome</keyword>
<dbReference type="InterPro" id="IPR036388">
    <property type="entry name" value="WH-like_DNA-bd_sf"/>
</dbReference>
<dbReference type="SMART" id="SM00421">
    <property type="entry name" value="HTH_LUXR"/>
    <property type="match status" value="1"/>
</dbReference>
<dbReference type="RefSeq" id="WP_066594986.1">
    <property type="nucleotide sequence ID" value="NZ_CAJTBZ010000012.1"/>
</dbReference>
<dbReference type="Pfam" id="PF00196">
    <property type="entry name" value="GerE"/>
    <property type="match status" value="1"/>
</dbReference>
<evidence type="ECO:0000256" key="1">
    <source>
        <dbReference type="ARBA" id="ARBA00022553"/>
    </source>
</evidence>
<feature type="modified residue" description="4-aspartylphosphate" evidence="6">
    <location>
        <position position="53"/>
    </location>
</feature>
<evidence type="ECO:0000259" key="7">
    <source>
        <dbReference type="PROSITE" id="PS50043"/>
    </source>
</evidence>
<evidence type="ECO:0000256" key="3">
    <source>
        <dbReference type="ARBA" id="ARBA00023015"/>
    </source>
</evidence>
<dbReference type="GO" id="GO:0006355">
    <property type="term" value="P:regulation of DNA-templated transcription"/>
    <property type="evidence" value="ECO:0007669"/>
    <property type="project" value="InterPro"/>
</dbReference>
<feature type="domain" description="Response regulatory" evidence="8">
    <location>
        <begin position="4"/>
        <end position="118"/>
    </location>
</feature>
<protein>
    <submittedName>
        <fullName evidence="9">DNA-binding response regulator</fullName>
    </submittedName>
</protein>
<dbReference type="GeneID" id="78362619"/>
<evidence type="ECO:0000256" key="2">
    <source>
        <dbReference type="ARBA" id="ARBA00023012"/>
    </source>
</evidence>
<keyword evidence="1 6" id="KW-0597">Phosphoprotein</keyword>
<gene>
    <name evidence="9" type="ORF">ADH67_07350</name>
</gene>
<dbReference type="PROSITE" id="PS50110">
    <property type="entry name" value="RESPONSE_REGULATORY"/>
    <property type="match status" value="1"/>
</dbReference>
<feature type="domain" description="HTH luxR-type" evidence="7">
    <location>
        <begin position="134"/>
        <end position="199"/>
    </location>
</feature>
<evidence type="ECO:0000313" key="10">
    <source>
        <dbReference type="Proteomes" id="UP000214610"/>
    </source>
</evidence>
<sequence length="208" mass="23165">MPKTIRVVEDDPSVRNGLEYLLMSEGYESEVYESAEAFLAGDAASVPGCIILDIRMPGMSGLELQNILIERKYPHPIIFLSGHGDIDIAVGAVKKGALDFLQKPVNADKFLEIVQEALKLDQLRTGNLYNPQDLLLLAEKLTDREKQIIGLIFQDISNKSIAERLNLSPRTVENHRAAAYRKLGVNSAEQLKDKFFLIKEELEAAVNS</sequence>
<reference evidence="10" key="1">
    <citation type="submission" date="2017-05" db="EMBL/GenBank/DDBJ databases">
        <title>Improved OligoMM genomes.</title>
        <authorList>
            <person name="Garzetti D."/>
        </authorList>
    </citation>
    <scope>NUCLEOTIDE SEQUENCE [LARGE SCALE GENOMIC DNA]</scope>
    <source>
        <strain evidence="10">YL45</strain>
    </source>
</reference>
<evidence type="ECO:0000256" key="5">
    <source>
        <dbReference type="ARBA" id="ARBA00023163"/>
    </source>
</evidence>
<dbReference type="SUPFAM" id="SSF46894">
    <property type="entry name" value="C-terminal effector domain of the bipartite response regulators"/>
    <property type="match status" value="1"/>
</dbReference>
<evidence type="ECO:0000259" key="8">
    <source>
        <dbReference type="PROSITE" id="PS50110"/>
    </source>
</evidence>
<dbReference type="GO" id="GO:0000160">
    <property type="term" value="P:phosphorelay signal transduction system"/>
    <property type="evidence" value="ECO:0007669"/>
    <property type="project" value="UniProtKB-KW"/>
</dbReference>
<dbReference type="EMBL" id="NHMP01000004">
    <property type="protein sequence ID" value="OXE47601.1"/>
    <property type="molecule type" value="Genomic_DNA"/>
</dbReference>
<dbReference type="AlphaFoldDB" id="A0A227KI22"/>
<dbReference type="CDD" id="cd17537">
    <property type="entry name" value="REC_FixJ"/>
    <property type="match status" value="1"/>
</dbReference>
<proteinExistence type="predicted"/>
<dbReference type="PANTHER" id="PTHR44688:SF16">
    <property type="entry name" value="DNA-BINDING TRANSCRIPTIONAL ACTIVATOR DEVR_DOSR"/>
    <property type="match status" value="1"/>
</dbReference>
<accession>A0A227KI22</accession>
<keyword evidence="5" id="KW-0804">Transcription</keyword>
<dbReference type="GO" id="GO:0003677">
    <property type="term" value="F:DNA binding"/>
    <property type="evidence" value="ECO:0007669"/>
    <property type="project" value="UniProtKB-KW"/>
</dbReference>
<keyword evidence="3" id="KW-0805">Transcription regulation</keyword>
<dbReference type="Proteomes" id="UP000214610">
    <property type="component" value="Unassembled WGS sequence"/>
</dbReference>